<dbReference type="EMBL" id="QPMK01000028">
    <property type="protein sequence ID" value="RDD64148.1"/>
    <property type="molecule type" value="Genomic_DNA"/>
</dbReference>
<dbReference type="AlphaFoldDB" id="A0A369TFV4"/>
<gene>
    <name evidence="3" type="ORF">DU478_21710</name>
</gene>
<dbReference type="GO" id="GO:0005737">
    <property type="term" value="C:cytoplasm"/>
    <property type="evidence" value="ECO:0007669"/>
    <property type="project" value="TreeGrafter"/>
</dbReference>
<dbReference type="Gene3D" id="3.50.50.60">
    <property type="entry name" value="FAD/NAD(P)-binding domain"/>
    <property type="match status" value="1"/>
</dbReference>
<reference evidence="3 4" key="1">
    <citation type="submission" date="2018-07" db="EMBL/GenBank/DDBJ databases">
        <title>Thalassococcus profundi sp. nov., a marine bacterium isolated from deep seawater of Okinawa Trough.</title>
        <authorList>
            <person name="Yu M."/>
        </authorList>
    </citation>
    <scope>NUCLEOTIDE SEQUENCE [LARGE SCALE GENOMIC DNA]</scope>
    <source>
        <strain evidence="3 4">WRAS1</strain>
    </source>
</reference>
<dbReference type="Gene3D" id="3.30.9.10">
    <property type="entry name" value="D-Amino Acid Oxidase, subunit A, domain 2"/>
    <property type="match status" value="1"/>
</dbReference>
<keyword evidence="1" id="KW-0560">Oxidoreductase</keyword>
<dbReference type="InterPro" id="IPR006076">
    <property type="entry name" value="FAD-dep_OxRdtase"/>
</dbReference>
<feature type="domain" description="FAD dependent oxidoreductase" evidence="2">
    <location>
        <begin position="38"/>
        <end position="397"/>
    </location>
</feature>
<proteinExistence type="predicted"/>
<comment type="caution">
    <text evidence="3">The sequence shown here is derived from an EMBL/GenBank/DDBJ whole genome shotgun (WGS) entry which is preliminary data.</text>
</comment>
<evidence type="ECO:0000313" key="3">
    <source>
        <dbReference type="EMBL" id="RDD64148.1"/>
    </source>
</evidence>
<evidence type="ECO:0000256" key="1">
    <source>
        <dbReference type="ARBA" id="ARBA00023002"/>
    </source>
</evidence>
<dbReference type="PANTHER" id="PTHR13847">
    <property type="entry name" value="SARCOSINE DEHYDROGENASE-RELATED"/>
    <property type="match status" value="1"/>
</dbReference>
<protein>
    <submittedName>
        <fullName evidence="3">FAD-binding oxidoreductase</fullName>
    </submittedName>
</protein>
<dbReference type="InterPro" id="IPR036188">
    <property type="entry name" value="FAD/NAD-bd_sf"/>
</dbReference>
<dbReference type="Pfam" id="PF01266">
    <property type="entry name" value="DAO"/>
    <property type="match status" value="1"/>
</dbReference>
<evidence type="ECO:0000313" key="4">
    <source>
        <dbReference type="Proteomes" id="UP000253977"/>
    </source>
</evidence>
<dbReference type="SUPFAM" id="SSF51905">
    <property type="entry name" value="FAD/NAD(P)-binding domain"/>
    <property type="match status" value="1"/>
</dbReference>
<accession>A0A369TFV4</accession>
<organism evidence="3 4">
    <name type="scientific">Thalassococcus profundi</name>
    <dbReference type="NCBI Taxonomy" id="2282382"/>
    <lineage>
        <taxon>Bacteria</taxon>
        <taxon>Pseudomonadati</taxon>
        <taxon>Pseudomonadota</taxon>
        <taxon>Alphaproteobacteria</taxon>
        <taxon>Rhodobacterales</taxon>
        <taxon>Roseobacteraceae</taxon>
        <taxon>Thalassococcus</taxon>
    </lineage>
</organism>
<keyword evidence="4" id="KW-1185">Reference proteome</keyword>
<dbReference type="OrthoDB" id="9806601at2"/>
<sequence>MKRIYEAAAYAPDPGVFWHDTCPRPDWPRLERDLRCEVAVIGGGFTGLNAALHLAQDGIDVALFEAETPDFGASTRNGGFCCLGGAKAPDALLRRRFGAAGLADWRATEKAAVAHVTGLLRDHAIEADTHSQGETLLAHAPRAMADLRARAAGIDTAYGVTPELTEGRDLPARGLGGAFHGALTIPLGFALNPAKYHAGLSRAADTAGAALHARTPVTALRHNGQAYRLQTPRGTVTADRVILATNGYSSEDVPAWLRARTLPVQSSVLVTRPLTRTEQEAQGWTSDQMAYDTRTLLHYFRKMPDGRFLFGMRGGLTATPRAQAAITRKIRRDFHAMFPAWRGVEITHDWSGLLCLMANLTPFAGPVPGHPGLFAGLGYHGNGVAMGSYTGALLAALVQGKPPTGPWPAALQDPPKRFPFGRFRRALLAPAYAAAALFDR</sequence>
<dbReference type="Proteomes" id="UP000253977">
    <property type="component" value="Unassembled WGS sequence"/>
</dbReference>
<evidence type="ECO:0000259" key="2">
    <source>
        <dbReference type="Pfam" id="PF01266"/>
    </source>
</evidence>
<dbReference type="RefSeq" id="WP_114512949.1">
    <property type="nucleotide sequence ID" value="NZ_QPMK01000028.1"/>
</dbReference>
<dbReference type="PANTHER" id="PTHR13847:SF281">
    <property type="entry name" value="FAD DEPENDENT OXIDOREDUCTASE DOMAIN-CONTAINING PROTEIN"/>
    <property type="match status" value="1"/>
</dbReference>
<name>A0A369TFV4_9RHOB</name>
<dbReference type="GO" id="GO:0016491">
    <property type="term" value="F:oxidoreductase activity"/>
    <property type="evidence" value="ECO:0007669"/>
    <property type="project" value="UniProtKB-KW"/>
</dbReference>